<keyword evidence="4 6" id="KW-0238">DNA-binding</keyword>
<keyword evidence="10" id="KW-1185">Reference proteome</keyword>
<evidence type="ECO:0000313" key="9">
    <source>
        <dbReference type="EMBL" id="REC95608.1"/>
    </source>
</evidence>
<evidence type="ECO:0000256" key="1">
    <source>
        <dbReference type="ARBA" id="ARBA00008724"/>
    </source>
</evidence>
<evidence type="ECO:0000259" key="7">
    <source>
        <dbReference type="Pfam" id="PF01709"/>
    </source>
</evidence>
<dbReference type="PANTHER" id="PTHR12532:SF0">
    <property type="entry name" value="TRANSLATIONAL ACTIVATOR OF CYTOCHROME C OXIDASE 1"/>
    <property type="match status" value="1"/>
</dbReference>
<dbReference type="SUPFAM" id="SSF75625">
    <property type="entry name" value="YebC-like"/>
    <property type="match status" value="1"/>
</dbReference>
<protein>
    <recommendedName>
        <fullName evidence="6">Probable transcriptional regulatory protein C8D72_0261</fullName>
    </recommendedName>
</protein>
<comment type="similarity">
    <text evidence="1 6">Belongs to the TACO1 family.</text>
</comment>
<proteinExistence type="inferred from homology"/>
<keyword evidence="2 6" id="KW-0963">Cytoplasm</keyword>
<evidence type="ECO:0000256" key="6">
    <source>
        <dbReference type="HAMAP-Rule" id="MF_00693"/>
    </source>
</evidence>
<feature type="domain" description="TACO1/YebC-like second and third" evidence="7">
    <location>
        <begin position="137"/>
        <end position="292"/>
    </location>
</feature>
<evidence type="ECO:0000313" key="10">
    <source>
        <dbReference type="Proteomes" id="UP000256334"/>
    </source>
</evidence>
<organism evidence="9 10">
    <name type="scientific">Kushneria indalinina DSM 14324</name>
    <dbReference type="NCBI Taxonomy" id="1122140"/>
    <lineage>
        <taxon>Bacteria</taxon>
        <taxon>Pseudomonadati</taxon>
        <taxon>Pseudomonadota</taxon>
        <taxon>Gammaproteobacteria</taxon>
        <taxon>Oceanospirillales</taxon>
        <taxon>Halomonadaceae</taxon>
        <taxon>Kushneria</taxon>
    </lineage>
</organism>
<dbReference type="Gene3D" id="1.10.10.200">
    <property type="match status" value="1"/>
</dbReference>
<dbReference type="Pfam" id="PF20772">
    <property type="entry name" value="TACO1_YebC_N"/>
    <property type="match status" value="1"/>
</dbReference>
<keyword evidence="5 6" id="KW-0804">Transcription</keyword>
<dbReference type="InterPro" id="IPR017856">
    <property type="entry name" value="Integrase-like_N"/>
</dbReference>
<accession>A0A3D9DXV8</accession>
<dbReference type="GO" id="GO:0006355">
    <property type="term" value="P:regulation of DNA-templated transcription"/>
    <property type="evidence" value="ECO:0007669"/>
    <property type="project" value="UniProtKB-UniRule"/>
</dbReference>
<dbReference type="EMBL" id="QRDJ01000006">
    <property type="protein sequence ID" value="REC95608.1"/>
    <property type="molecule type" value="Genomic_DNA"/>
</dbReference>
<dbReference type="Pfam" id="PF01709">
    <property type="entry name" value="Transcrip_reg"/>
    <property type="match status" value="1"/>
</dbReference>
<dbReference type="GO" id="GO:0005829">
    <property type="term" value="C:cytosol"/>
    <property type="evidence" value="ECO:0007669"/>
    <property type="project" value="TreeGrafter"/>
</dbReference>
<evidence type="ECO:0000259" key="8">
    <source>
        <dbReference type="Pfam" id="PF20772"/>
    </source>
</evidence>
<dbReference type="HAMAP" id="MF_00693">
    <property type="entry name" value="Transcrip_reg_TACO1"/>
    <property type="match status" value="1"/>
</dbReference>
<keyword evidence="3 6" id="KW-0805">Transcription regulation</keyword>
<dbReference type="NCBIfam" id="NF009044">
    <property type="entry name" value="PRK12378.1"/>
    <property type="match status" value="1"/>
</dbReference>
<dbReference type="GO" id="GO:0003677">
    <property type="term" value="F:DNA binding"/>
    <property type="evidence" value="ECO:0007669"/>
    <property type="project" value="UniProtKB-UniRule"/>
</dbReference>
<dbReference type="InterPro" id="IPR049083">
    <property type="entry name" value="TACO1_YebC_N"/>
</dbReference>
<dbReference type="PANTHER" id="PTHR12532">
    <property type="entry name" value="TRANSLATIONAL ACTIVATOR OF CYTOCHROME C OXIDASE 1"/>
    <property type="match status" value="1"/>
</dbReference>
<sequence>MQGNMCRARSITEPMLNIRGSGAFLPRRGSLQITLFAPGGVNVKSPHNGNQGTEFDMGRAFQNRKESMAKTADAKTKVYSKYGREIYVCAKSGGTDPSGNLTLRGLIERAKKDQVPSHVIDKALDKANGAGGEDFSPARYEGFGPGNCMVIVECLTDNPNRTFGDVRGVFTKTKSKIGTPGSVSHMFDHSAILAFKGEDDDAVLEALMEADVDVSDIENENGRLTVFAPHTEYAKAKQALLDAFGDMDFETDEIQFVPQTATPVEGEDVAQLEKFLGMLNDLDDVQNVFHNAELPENA</sequence>
<dbReference type="InterPro" id="IPR026564">
    <property type="entry name" value="Transcrip_reg_TACO1-like_dom3"/>
</dbReference>
<feature type="domain" description="TACO1/YebC-like N-terminal" evidence="8">
    <location>
        <begin position="60"/>
        <end position="129"/>
    </location>
</feature>
<gene>
    <name evidence="9" type="ORF">C8D72_0261</name>
</gene>
<reference evidence="9 10" key="1">
    <citation type="submission" date="2018-07" db="EMBL/GenBank/DDBJ databases">
        <title>Genomic Encyclopedia of Type Strains, Phase IV (KMG-IV): sequencing the most valuable type-strain genomes for metagenomic binning, comparative biology and taxonomic classification.</title>
        <authorList>
            <person name="Goeker M."/>
        </authorList>
    </citation>
    <scope>NUCLEOTIDE SEQUENCE [LARGE SCALE GENOMIC DNA]</scope>
    <source>
        <strain evidence="9 10">DSM 14324</strain>
    </source>
</reference>
<dbReference type="FunFam" id="1.10.10.200:FF:000003">
    <property type="entry name" value="Probable transcriptional regulatory protein YeeN"/>
    <property type="match status" value="1"/>
</dbReference>
<dbReference type="Gene3D" id="3.30.70.980">
    <property type="match status" value="2"/>
</dbReference>
<dbReference type="Proteomes" id="UP000256334">
    <property type="component" value="Unassembled WGS sequence"/>
</dbReference>
<evidence type="ECO:0000256" key="3">
    <source>
        <dbReference type="ARBA" id="ARBA00023015"/>
    </source>
</evidence>
<dbReference type="InterPro" id="IPR048300">
    <property type="entry name" value="TACO1_YebC-like_2nd/3rd_dom"/>
</dbReference>
<evidence type="ECO:0000256" key="4">
    <source>
        <dbReference type="ARBA" id="ARBA00023125"/>
    </source>
</evidence>
<dbReference type="InterPro" id="IPR002876">
    <property type="entry name" value="Transcrip_reg_TACO1-like"/>
</dbReference>
<comment type="caution">
    <text evidence="9">The sequence shown here is derived from an EMBL/GenBank/DDBJ whole genome shotgun (WGS) entry which is preliminary data.</text>
</comment>
<dbReference type="AlphaFoldDB" id="A0A3D9DXV8"/>
<evidence type="ECO:0000256" key="5">
    <source>
        <dbReference type="ARBA" id="ARBA00023163"/>
    </source>
</evidence>
<name>A0A3D9DXV8_9GAMM</name>
<comment type="subcellular location">
    <subcellularLocation>
        <location evidence="6">Cytoplasm</location>
    </subcellularLocation>
</comment>
<evidence type="ECO:0000256" key="2">
    <source>
        <dbReference type="ARBA" id="ARBA00022490"/>
    </source>
</evidence>
<dbReference type="InterPro" id="IPR029072">
    <property type="entry name" value="YebC-like"/>
</dbReference>